<reference evidence="1 5" key="1">
    <citation type="submission" date="2015-09" db="EMBL/GenBank/DDBJ databases">
        <authorList>
            <consortium name="Pathogen Informatics"/>
        </authorList>
    </citation>
    <scope>NUCLEOTIDE SEQUENCE [LARGE SCALE GENOMIC DNA]</scope>
    <source>
        <strain evidence="1 5">2789STDY5608850</strain>
    </source>
</reference>
<dbReference type="Proteomes" id="UP000261257">
    <property type="component" value="Unassembled WGS sequence"/>
</dbReference>
<sequence>MANVPKDPVMLLSFLNTQLRDYYPSLEECCLSLGLDKEEITSGLASIDYYYNEEKNQFI</sequence>
<evidence type="ECO:0000313" key="8">
    <source>
        <dbReference type="Proteomes" id="UP000263014"/>
    </source>
</evidence>
<organism evidence="1 5">
    <name type="scientific">Hungatella hathewayi</name>
    <dbReference type="NCBI Taxonomy" id="154046"/>
    <lineage>
        <taxon>Bacteria</taxon>
        <taxon>Bacillati</taxon>
        <taxon>Bacillota</taxon>
        <taxon>Clostridia</taxon>
        <taxon>Lachnospirales</taxon>
        <taxon>Lachnospiraceae</taxon>
        <taxon>Hungatella</taxon>
    </lineage>
</organism>
<evidence type="ECO:0000313" key="7">
    <source>
        <dbReference type="Proteomes" id="UP000261257"/>
    </source>
</evidence>
<dbReference type="Proteomes" id="UP000261023">
    <property type="component" value="Unassembled WGS sequence"/>
</dbReference>
<evidence type="ECO:0000313" key="3">
    <source>
        <dbReference type="EMBL" id="RGJ05136.1"/>
    </source>
</evidence>
<dbReference type="AlphaFoldDB" id="A0A174D228"/>
<dbReference type="RefSeq" id="WP_002601688.1">
    <property type="nucleotide sequence ID" value="NZ_CABIXC010000004.1"/>
</dbReference>
<evidence type="ECO:0000313" key="4">
    <source>
        <dbReference type="EMBL" id="RGM08004.1"/>
    </source>
</evidence>
<name>A0A174D228_9FIRM</name>
<accession>A0A174D228</accession>
<protein>
    <submittedName>
        <fullName evidence="2">DUF4250 domain-containing protein</fullName>
    </submittedName>
</protein>
<gene>
    <name evidence="2" type="ORF">DWX31_02100</name>
    <name evidence="4" type="ORF">DXC39_05920</name>
    <name evidence="3" type="ORF">DXD79_09505</name>
    <name evidence="1" type="ORF">ERS852407_02080</name>
</gene>
<evidence type="ECO:0000313" key="6">
    <source>
        <dbReference type="Proteomes" id="UP000261023"/>
    </source>
</evidence>
<dbReference type="OrthoDB" id="6636823at2"/>
<dbReference type="EMBL" id="CYZE01000004">
    <property type="protein sequence ID" value="CUO18110.1"/>
    <property type="molecule type" value="Genomic_DNA"/>
</dbReference>
<reference evidence="6 7" key="2">
    <citation type="submission" date="2018-08" db="EMBL/GenBank/DDBJ databases">
        <title>A genome reference for cultivated species of the human gut microbiota.</title>
        <authorList>
            <person name="Zou Y."/>
            <person name="Xue W."/>
            <person name="Luo G."/>
        </authorList>
    </citation>
    <scope>NUCLEOTIDE SEQUENCE [LARGE SCALE GENOMIC DNA]</scope>
    <source>
        <strain evidence="2 6">AF19-13AC</strain>
        <strain evidence="4 7">TF05-11AC</strain>
        <strain evidence="3 8">TM09-12</strain>
    </source>
</reference>
<dbReference type="EMBL" id="QSON01000004">
    <property type="protein sequence ID" value="RGJ05136.1"/>
    <property type="molecule type" value="Genomic_DNA"/>
</dbReference>
<dbReference type="EMBL" id="QSSQ01000002">
    <property type="protein sequence ID" value="RGM08004.1"/>
    <property type="molecule type" value="Genomic_DNA"/>
</dbReference>
<dbReference type="Pfam" id="PF14056">
    <property type="entry name" value="DUF4250"/>
    <property type="match status" value="1"/>
</dbReference>
<proteinExistence type="predicted"/>
<dbReference type="EMBL" id="QTJW01000001">
    <property type="protein sequence ID" value="RGD72648.1"/>
    <property type="molecule type" value="Genomic_DNA"/>
</dbReference>
<evidence type="ECO:0000313" key="2">
    <source>
        <dbReference type="EMBL" id="RGD72648.1"/>
    </source>
</evidence>
<evidence type="ECO:0000313" key="1">
    <source>
        <dbReference type="EMBL" id="CUO18110.1"/>
    </source>
</evidence>
<dbReference type="Proteomes" id="UP000263014">
    <property type="component" value="Unassembled WGS sequence"/>
</dbReference>
<dbReference type="Proteomes" id="UP000095651">
    <property type="component" value="Unassembled WGS sequence"/>
</dbReference>
<evidence type="ECO:0000313" key="5">
    <source>
        <dbReference type="Proteomes" id="UP000095651"/>
    </source>
</evidence>
<dbReference type="InterPro" id="IPR025346">
    <property type="entry name" value="DUF4250"/>
</dbReference>